<accession>A0ACB9RZN3</accession>
<name>A0ACB9RZN3_9MYRT</name>
<evidence type="ECO:0000313" key="2">
    <source>
        <dbReference type="Proteomes" id="UP001057402"/>
    </source>
</evidence>
<proteinExistence type="predicted"/>
<dbReference type="EMBL" id="CM042882">
    <property type="protein sequence ID" value="KAI4381352.1"/>
    <property type="molecule type" value="Genomic_DNA"/>
</dbReference>
<organism evidence="1 2">
    <name type="scientific">Melastoma candidum</name>
    <dbReference type="NCBI Taxonomy" id="119954"/>
    <lineage>
        <taxon>Eukaryota</taxon>
        <taxon>Viridiplantae</taxon>
        <taxon>Streptophyta</taxon>
        <taxon>Embryophyta</taxon>
        <taxon>Tracheophyta</taxon>
        <taxon>Spermatophyta</taxon>
        <taxon>Magnoliopsida</taxon>
        <taxon>eudicotyledons</taxon>
        <taxon>Gunneridae</taxon>
        <taxon>Pentapetalae</taxon>
        <taxon>rosids</taxon>
        <taxon>malvids</taxon>
        <taxon>Myrtales</taxon>
        <taxon>Melastomataceae</taxon>
        <taxon>Melastomatoideae</taxon>
        <taxon>Melastomateae</taxon>
        <taxon>Melastoma</taxon>
    </lineage>
</organism>
<keyword evidence="2" id="KW-1185">Reference proteome</keyword>
<reference evidence="2" key="1">
    <citation type="journal article" date="2023" name="Front. Plant Sci.">
        <title>Chromosomal-level genome assembly of Melastoma candidum provides insights into trichome evolution.</title>
        <authorList>
            <person name="Zhong Y."/>
            <person name="Wu W."/>
            <person name="Sun C."/>
            <person name="Zou P."/>
            <person name="Liu Y."/>
            <person name="Dai S."/>
            <person name="Zhou R."/>
        </authorList>
    </citation>
    <scope>NUCLEOTIDE SEQUENCE [LARGE SCALE GENOMIC DNA]</scope>
</reference>
<evidence type="ECO:0000313" key="1">
    <source>
        <dbReference type="EMBL" id="KAI4381352.1"/>
    </source>
</evidence>
<protein>
    <submittedName>
        <fullName evidence="1">Uncharacterized protein</fullName>
    </submittedName>
</protein>
<gene>
    <name evidence="1" type="ORF">MLD38_007431</name>
</gene>
<sequence>MEGAFQNLPASGGVCKASFSSCLNANVECFPSKVAGDPYDEDGEIGVFEAEKYFNGLIDEDILSPGYSVELQQQQEPMKSSSSQMSGMTRSTGSLQSWDSRALLLRRQRQQQQPRKVSEIRSKSLLAFIICCRCGCDGDDSGDVRFRDGHEGFDPRGQWPPDFVLEKKLTMLPWSDVVPRKEDQNAPDSCSDATSDLFEIESLTGKGSRLLTWHDAASVGDHAPSEASVEWSVVTESAAATEFSFDDRSELTGKTTSTEWRWAKGSNKRSRKEQQRNGILLRC</sequence>
<dbReference type="Proteomes" id="UP001057402">
    <property type="component" value="Chromosome 3"/>
</dbReference>
<comment type="caution">
    <text evidence="1">The sequence shown here is derived from an EMBL/GenBank/DDBJ whole genome shotgun (WGS) entry which is preliminary data.</text>
</comment>